<dbReference type="GO" id="GO:0009307">
    <property type="term" value="P:DNA restriction-modification system"/>
    <property type="evidence" value="ECO:0007669"/>
    <property type="project" value="UniProtKB-KW"/>
</dbReference>
<dbReference type="RefSeq" id="WP_141269342.1">
    <property type="nucleotide sequence ID" value="NZ_BJNW01000008.1"/>
</dbReference>
<dbReference type="InterPro" id="IPR000055">
    <property type="entry name" value="Restrct_endonuc_typeI_TRD"/>
</dbReference>
<comment type="similarity">
    <text evidence="1">Belongs to the type-I restriction system S methylase family.</text>
</comment>
<keyword evidence="3" id="KW-0238">DNA-binding</keyword>
<reference evidence="6 7" key="1">
    <citation type="submission" date="2019-06" db="EMBL/GenBank/DDBJ databases">
        <title>Whole genome shotgun sequence of Kocuria varians NBRC 15358.</title>
        <authorList>
            <person name="Hosoyama A."/>
            <person name="Uohara A."/>
            <person name="Ohji S."/>
            <person name="Ichikawa N."/>
        </authorList>
    </citation>
    <scope>NUCLEOTIDE SEQUENCE [LARGE SCALE GENOMIC DNA]</scope>
    <source>
        <strain evidence="6 7">NBRC 15358</strain>
    </source>
</reference>
<evidence type="ECO:0000313" key="6">
    <source>
        <dbReference type="EMBL" id="GEC99070.1"/>
    </source>
</evidence>
<name>A0A4Y4D8I5_KOCVA</name>
<dbReference type="AlphaFoldDB" id="A0A4Y4D8I5"/>
<dbReference type="OrthoDB" id="3197085at2"/>
<dbReference type="EMBL" id="BJNW01000008">
    <property type="protein sequence ID" value="GEC99070.1"/>
    <property type="molecule type" value="Genomic_DNA"/>
</dbReference>
<dbReference type="Gene3D" id="3.90.220.20">
    <property type="entry name" value="DNA methylase specificity domains"/>
    <property type="match status" value="2"/>
</dbReference>
<organism evidence="6 7">
    <name type="scientific">Kocuria varians</name>
    <name type="common">Micrococcus varians</name>
    <dbReference type="NCBI Taxonomy" id="1272"/>
    <lineage>
        <taxon>Bacteria</taxon>
        <taxon>Bacillati</taxon>
        <taxon>Actinomycetota</taxon>
        <taxon>Actinomycetes</taxon>
        <taxon>Micrococcales</taxon>
        <taxon>Micrococcaceae</taxon>
        <taxon>Kocuria</taxon>
    </lineage>
</organism>
<dbReference type="Pfam" id="PF01420">
    <property type="entry name" value="Methylase_S"/>
    <property type="match status" value="1"/>
</dbReference>
<dbReference type="InterPro" id="IPR051212">
    <property type="entry name" value="Type-I_RE_S_subunit"/>
</dbReference>
<comment type="caution">
    <text evidence="6">The sequence shown here is derived from an EMBL/GenBank/DDBJ whole genome shotgun (WGS) entry which is preliminary data.</text>
</comment>
<feature type="domain" description="Type I restriction modification DNA specificity" evidence="5">
    <location>
        <begin position="237"/>
        <end position="383"/>
    </location>
</feature>
<protein>
    <submittedName>
        <fullName evidence="6">Restriction modification system DNA specificity domain-containing protein</fullName>
    </submittedName>
</protein>
<evidence type="ECO:0000256" key="1">
    <source>
        <dbReference type="ARBA" id="ARBA00010923"/>
    </source>
</evidence>
<keyword evidence="7" id="KW-1185">Reference proteome</keyword>
<evidence type="ECO:0000256" key="3">
    <source>
        <dbReference type="ARBA" id="ARBA00023125"/>
    </source>
</evidence>
<dbReference type="Proteomes" id="UP000315730">
    <property type="component" value="Unassembled WGS sequence"/>
</dbReference>
<gene>
    <name evidence="6" type="ORF">KVA01_12250</name>
</gene>
<sequence>MTATDFNATVAGLASRCGWSTRPLKFVFQRSKQLGNGSEQLLSIYRDHGVIPKDSRSDNFNKASDDLSKYQKVDTGDLVVNKMKAWQGSVAVSDHTGIISPAYFIYKSTSTVDSNSRYLHYLLRSGLYFQHYGSISTGVRPNQWDLDPIAFDRTLLLYPPNAIQKRIADYLDHETAEIDDAISDQIELIEHLKERQRVQKYRLVTGQTLDTSRGRDAIQFWGKLPHGWSLQKLQWHFSIGNGSTPSTSTARFWDQDGFPWLNSSVVNAPSVTHAFRHVSHDALNELHLPVVQPGSLLIGITGQGKTRGMVTALEIEATINQHLAYLTPRSAQGPISIEYLRLALDVAYPELRQLSDGNGGTKGALTCHMLQQFRVPVPPKNLQAALVTEARRETARTAQAVADAESFIALARERRAALITAAVTGQIDVTTRNKPAAEQLEDDIAQGLHREN</sequence>
<dbReference type="InterPro" id="IPR044946">
    <property type="entry name" value="Restrct_endonuc_typeI_TRD_sf"/>
</dbReference>
<accession>A0A4Y4D8I5</accession>
<dbReference type="PANTHER" id="PTHR43140">
    <property type="entry name" value="TYPE-1 RESTRICTION ENZYME ECOKI SPECIFICITY PROTEIN"/>
    <property type="match status" value="1"/>
</dbReference>
<evidence type="ECO:0000259" key="5">
    <source>
        <dbReference type="Pfam" id="PF01420"/>
    </source>
</evidence>
<dbReference type="PANTHER" id="PTHR43140:SF1">
    <property type="entry name" value="TYPE I RESTRICTION ENZYME ECOKI SPECIFICITY SUBUNIT"/>
    <property type="match status" value="1"/>
</dbReference>
<dbReference type="SUPFAM" id="SSF116734">
    <property type="entry name" value="DNA methylase specificity domain"/>
    <property type="match status" value="2"/>
</dbReference>
<comment type="subunit">
    <text evidence="4">The methyltransferase is composed of M and S polypeptides.</text>
</comment>
<keyword evidence="2" id="KW-0680">Restriction system</keyword>
<evidence type="ECO:0000256" key="2">
    <source>
        <dbReference type="ARBA" id="ARBA00022747"/>
    </source>
</evidence>
<evidence type="ECO:0000313" key="7">
    <source>
        <dbReference type="Proteomes" id="UP000315730"/>
    </source>
</evidence>
<dbReference type="GO" id="GO:0003677">
    <property type="term" value="F:DNA binding"/>
    <property type="evidence" value="ECO:0007669"/>
    <property type="project" value="UniProtKB-KW"/>
</dbReference>
<proteinExistence type="inferred from homology"/>
<evidence type="ECO:0000256" key="4">
    <source>
        <dbReference type="ARBA" id="ARBA00038652"/>
    </source>
</evidence>